<evidence type="ECO:0000256" key="2">
    <source>
        <dbReference type="ARBA" id="ARBA00023015"/>
    </source>
</evidence>
<feature type="region of interest" description="SAW" evidence="5">
    <location>
        <begin position="419"/>
        <end position="507"/>
    </location>
</feature>
<evidence type="ECO:0000256" key="5">
    <source>
        <dbReference type="PROSITE-ProRule" id="PRU01191"/>
    </source>
</evidence>
<comment type="caution">
    <text evidence="5">Lacks conserved residue(s) required for the propagation of feature annotation.</text>
</comment>
<reference evidence="7 8" key="1">
    <citation type="submission" date="2024-04" db="EMBL/GenBank/DDBJ databases">
        <authorList>
            <person name="Fracassetti M."/>
        </authorList>
    </citation>
    <scope>NUCLEOTIDE SEQUENCE [LARGE SCALE GENOMIC DNA]</scope>
</reference>
<keyword evidence="2" id="KW-0805">Transcription regulation</keyword>
<evidence type="ECO:0000313" key="8">
    <source>
        <dbReference type="Proteomes" id="UP001497516"/>
    </source>
</evidence>
<evidence type="ECO:0008006" key="9">
    <source>
        <dbReference type="Google" id="ProtNLM"/>
    </source>
</evidence>
<keyword evidence="3" id="KW-0804">Transcription</keyword>
<organism evidence="7 8">
    <name type="scientific">Linum trigynum</name>
    <dbReference type="NCBI Taxonomy" id="586398"/>
    <lineage>
        <taxon>Eukaryota</taxon>
        <taxon>Viridiplantae</taxon>
        <taxon>Streptophyta</taxon>
        <taxon>Embryophyta</taxon>
        <taxon>Tracheophyta</taxon>
        <taxon>Spermatophyta</taxon>
        <taxon>Magnoliopsida</taxon>
        <taxon>eudicotyledons</taxon>
        <taxon>Gunneridae</taxon>
        <taxon>Pentapetalae</taxon>
        <taxon>rosids</taxon>
        <taxon>fabids</taxon>
        <taxon>Malpighiales</taxon>
        <taxon>Linaceae</taxon>
        <taxon>Linum</taxon>
    </lineage>
</organism>
<dbReference type="Pfam" id="PF03514">
    <property type="entry name" value="GRAS"/>
    <property type="match status" value="1"/>
</dbReference>
<dbReference type="PROSITE" id="PS50985">
    <property type="entry name" value="GRAS"/>
    <property type="match status" value="1"/>
</dbReference>
<name>A0AAV2EGB4_9ROSI</name>
<dbReference type="PANTHER" id="PTHR31636">
    <property type="entry name" value="OSJNBA0084A10.13 PROTEIN-RELATED"/>
    <property type="match status" value="1"/>
</dbReference>
<evidence type="ECO:0000256" key="3">
    <source>
        <dbReference type="ARBA" id="ARBA00023163"/>
    </source>
</evidence>
<keyword evidence="8" id="KW-1185">Reference proteome</keyword>
<proteinExistence type="inferred from homology"/>
<evidence type="ECO:0000256" key="6">
    <source>
        <dbReference type="SAM" id="MobiDB-lite"/>
    </source>
</evidence>
<keyword evidence="4" id="KW-0539">Nucleus</keyword>
<gene>
    <name evidence="7" type="ORF">LTRI10_LOCUS25759</name>
</gene>
<sequence>MENQGMLAGDGDEFPCPQPWNELAGGIELIPFPPSKQQDGLSDQPAANEAQSETSTLLENHETEETVEILQPPASPAALSVEDLIRMASLKFIQSHSKDMPFDVAAASVHSPLSEEQSASVELAELLLEAVERVGDRRFDGARTLLQQCDRRCSPTGSPIQRLVFYYSRSLRNRIDRETGQTGLGDTVKAKEQSSNLFKVIMTPSVRSVEFQRRLPFSQVAQFAGIQTILEHVEGARRIHVLDLAIRNGHQWTILMQALATRRRIRVEHLKITAVATMGKELIEQTGRRLVMFAQTMSLVCSFDVVMVRDLAELRQDHLRFDSGVTVVVLADYVASTLTSPAERLDALIKTIRRVKPCVMVVMEMEGSRNSPVFVNRFVESLFFAGVLFDCMGDCMVGDEATRKYGEETLLGEVSKIVMMGAADDDDGAGGGEGREWMIRSLKVDVWRAYFRRFGMVETQLSRSSMYQAELVAERVPCWSPCTVWMDGKSLIVGWKGTPVKSITAWKFS</sequence>
<evidence type="ECO:0000256" key="4">
    <source>
        <dbReference type="ARBA" id="ARBA00023242"/>
    </source>
</evidence>
<feature type="region of interest" description="Disordered" evidence="6">
    <location>
        <begin position="1"/>
        <end position="73"/>
    </location>
</feature>
<evidence type="ECO:0000256" key="1">
    <source>
        <dbReference type="ARBA" id="ARBA00004123"/>
    </source>
</evidence>
<comment type="similarity">
    <text evidence="5">Belongs to the GRAS family.</text>
</comment>
<feature type="short sequence motif" description="VHIID" evidence="5">
    <location>
        <begin position="239"/>
        <end position="243"/>
    </location>
</feature>
<accession>A0AAV2EGB4</accession>
<dbReference type="Proteomes" id="UP001497516">
    <property type="component" value="Chromosome 4"/>
</dbReference>
<dbReference type="InterPro" id="IPR005202">
    <property type="entry name" value="TF_GRAS"/>
</dbReference>
<dbReference type="EMBL" id="OZ034817">
    <property type="protein sequence ID" value="CAL1384565.1"/>
    <property type="molecule type" value="Genomic_DNA"/>
</dbReference>
<feature type="compositionally biased region" description="Polar residues" evidence="6">
    <location>
        <begin position="49"/>
        <end position="58"/>
    </location>
</feature>
<protein>
    <recommendedName>
        <fullName evidence="9">DELLA protein RGL1</fullName>
    </recommendedName>
</protein>
<feature type="region of interest" description="Leucine repeat II (LRII)" evidence="5">
    <location>
        <begin position="285"/>
        <end position="317"/>
    </location>
</feature>
<dbReference type="AlphaFoldDB" id="A0AAV2EGB4"/>
<dbReference type="GO" id="GO:0005634">
    <property type="term" value="C:nucleus"/>
    <property type="evidence" value="ECO:0007669"/>
    <property type="project" value="UniProtKB-SubCell"/>
</dbReference>
<comment type="subcellular location">
    <subcellularLocation>
        <location evidence="1">Nucleus</location>
    </subcellularLocation>
</comment>
<evidence type="ECO:0000313" key="7">
    <source>
        <dbReference type="EMBL" id="CAL1384565.1"/>
    </source>
</evidence>